<sequence length="48" mass="5655">MFLPPKYGISIACLILIFRWFSLFPHLLSNSFIFCYISLSSFIYALPY</sequence>
<keyword evidence="1" id="KW-0812">Transmembrane</keyword>
<comment type="caution">
    <text evidence="2">The sequence shown here is derived from an EMBL/GenBank/DDBJ whole genome shotgun (WGS) entry which is preliminary data.</text>
</comment>
<dbReference type="STRING" id="545696.HOLDEFILI_03452"/>
<evidence type="ECO:0000313" key="2">
    <source>
        <dbReference type="EMBL" id="EEF66415.1"/>
    </source>
</evidence>
<reference evidence="2 3" key="2">
    <citation type="submission" date="2009-02" db="EMBL/GenBank/DDBJ databases">
        <title>Draft genome sequence of Holdemania filiformis DSM 12042.</title>
        <authorList>
            <person name="Sudarsanam P."/>
            <person name="Ley R."/>
            <person name="Guruge J."/>
            <person name="Turnbaugh P.J."/>
            <person name="Mahowald M."/>
            <person name="Liep D."/>
            <person name="Gordon J."/>
        </authorList>
    </citation>
    <scope>NUCLEOTIDE SEQUENCE [LARGE SCALE GENOMIC DNA]</scope>
    <source>
        <strain evidence="2 3">DSM 12042</strain>
    </source>
</reference>
<gene>
    <name evidence="2" type="ORF">HOLDEFILI_03452</name>
</gene>
<dbReference type="Proteomes" id="UP000005950">
    <property type="component" value="Unassembled WGS sequence"/>
</dbReference>
<name>B9YC92_9FIRM</name>
<keyword evidence="1" id="KW-0472">Membrane</keyword>
<keyword evidence="1" id="KW-1133">Transmembrane helix</keyword>
<dbReference type="AlphaFoldDB" id="B9YC92"/>
<feature type="transmembrane region" description="Helical" evidence="1">
    <location>
        <begin position="7"/>
        <end position="24"/>
    </location>
</feature>
<dbReference type="HOGENOM" id="CLU_3153656_0_0_9"/>
<reference evidence="2 3" key="1">
    <citation type="submission" date="2008-12" db="EMBL/GenBank/DDBJ databases">
        <authorList>
            <person name="Fulton L."/>
            <person name="Clifton S."/>
            <person name="Fulton B."/>
            <person name="Xu J."/>
            <person name="Minx P."/>
            <person name="Pepin K.H."/>
            <person name="Johnson M."/>
            <person name="Bhonagiri V."/>
            <person name="Nash W.E."/>
            <person name="Mardis E.R."/>
            <person name="Wilson R.K."/>
        </authorList>
    </citation>
    <scope>NUCLEOTIDE SEQUENCE [LARGE SCALE GENOMIC DNA]</scope>
    <source>
        <strain evidence="2 3">DSM 12042</strain>
    </source>
</reference>
<protein>
    <submittedName>
        <fullName evidence="2">Uncharacterized protein</fullName>
    </submittedName>
</protein>
<evidence type="ECO:0000313" key="3">
    <source>
        <dbReference type="Proteomes" id="UP000005950"/>
    </source>
</evidence>
<evidence type="ECO:0000256" key="1">
    <source>
        <dbReference type="SAM" id="Phobius"/>
    </source>
</evidence>
<proteinExistence type="predicted"/>
<organism evidence="2 3">
    <name type="scientific">Holdemania filiformis DSM 12042</name>
    <dbReference type="NCBI Taxonomy" id="545696"/>
    <lineage>
        <taxon>Bacteria</taxon>
        <taxon>Bacillati</taxon>
        <taxon>Bacillota</taxon>
        <taxon>Erysipelotrichia</taxon>
        <taxon>Erysipelotrichales</taxon>
        <taxon>Erysipelotrichaceae</taxon>
        <taxon>Holdemania</taxon>
    </lineage>
</organism>
<accession>B9YC92</accession>
<dbReference type="EMBL" id="ACCF01000217">
    <property type="protein sequence ID" value="EEF66415.1"/>
    <property type="molecule type" value="Genomic_DNA"/>
</dbReference>